<keyword evidence="1" id="KW-0597">Phosphoprotein</keyword>
<proteinExistence type="predicted"/>
<organism evidence="3 4">
    <name type="scientific">Fodinibius roseus</name>
    <dbReference type="NCBI Taxonomy" id="1194090"/>
    <lineage>
        <taxon>Bacteria</taxon>
        <taxon>Pseudomonadati</taxon>
        <taxon>Balneolota</taxon>
        <taxon>Balneolia</taxon>
        <taxon>Balneolales</taxon>
        <taxon>Balneolaceae</taxon>
        <taxon>Fodinibius</taxon>
    </lineage>
</organism>
<sequence length="153" mass="17015">MEQAMGKIKAMVVDDSKIMRSAVKRALNQLMVADFEFVEAMDGEDALGKFNNEIEILFVDWNMPNMTGVEFAKAVRDKGNDQIPIIMVTAEKSMGKVDKALNEGGANEYVTKPFTADKMHKAISDYFDDDGNLITGDEDDNESKSFFKGILNS</sequence>
<dbReference type="PROSITE" id="PS50110">
    <property type="entry name" value="RESPONSE_REGULATORY"/>
    <property type="match status" value="1"/>
</dbReference>
<dbReference type="Pfam" id="PF00072">
    <property type="entry name" value="Response_reg"/>
    <property type="match status" value="1"/>
</dbReference>
<protein>
    <submittedName>
        <fullName evidence="3">Two-component system, chemotaxis family, response regulator CheY</fullName>
    </submittedName>
</protein>
<dbReference type="AlphaFoldDB" id="A0A1M5HI92"/>
<feature type="domain" description="Response regulatory" evidence="2">
    <location>
        <begin position="9"/>
        <end position="127"/>
    </location>
</feature>
<dbReference type="SUPFAM" id="SSF52172">
    <property type="entry name" value="CheY-like"/>
    <property type="match status" value="1"/>
</dbReference>
<dbReference type="Gene3D" id="3.40.50.2300">
    <property type="match status" value="1"/>
</dbReference>
<keyword evidence="4" id="KW-1185">Reference proteome</keyword>
<feature type="modified residue" description="4-aspartylphosphate" evidence="1">
    <location>
        <position position="60"/>
    </location>
</feature>
<evidence type="ECO:0000256" key="1">
    <source>
        <dbReference type="PROSITE-ProRule" id="PRU00169"/>
    </source>
</evidence>
<dbReference type="SMART" id="SM00448">
    <property type="entry name" value="REC"/>
    <property type="match status" value="1"/>
</dbReference>
<reference evidence="3 4" key="1">
    <citation type="submission" date="2016-11" db="EMBL/GenBank/DDBJ databases">
        <authorList>
            <person name="Jaros S."/>
            <person name="Januszkiewicz K."/>
            <person name="Wedrychowicz H."/>
        </authorList>
    </citation>
    <scope>NUCLEOTIDE SEQUENCE [LARGE SCALE GENOMIC DNA]</scope>
    <source>
        <strain evidence="3 4">DSM 21986</strain>
    </source>
</reference>
<evidence type="ECO:0000313" key="4">
    <source>
        <dbReference type="Proteomes" id="UP000184041"/>
    </source>
</evidence>
<dbReference type="PANTHER" id="PTHR43228:SF1">
    <property type="entry name" value="TWO-COMPONENT RESPONSE REGULATOR ARR22"/>
    <property type="match status" value="1"/>
</dbReference>
<name>A0A1M5HI92_9BACT</name>
<dbReference type="EMBL" id="FQUS01000020">
    <property type="protein sequence ID" value="SHG15647.1"/>
    <property type="molecule type" value="Genomic_DNA"/>
</dbReference>
<dbReference type="OrthoDB" id="1524091at2"/>
<evidence type="ECO:0000259" key="2">
    <source>
        <dbReference type="PROSITE" id="PS50110"/>
    </source>
</evidence>
<accession>A0A1M5HI92</accession>
<dbReference type="PANTHER" id="PTHR43228">
    <property type="entry name" value="TWO-COMPONENT RESPONSE REGULATOR"/>
    <property type="match status" value="1"/>
</dbReference>
<dbReference type="GO" id="GO:0000160">
    <property type="term" value="P:phosphorelay signal transduction system"/>
    <property type="evidence" value="ECO:0007669"/>
    <property type="project" value="InterPro"/>
</dbReference>
<evidence type="ECO:0000313" key="3">
    <source>
        <dbReference type="EMBL" id="SHG15647.1"/>
    </source>
</evidence>
<dbReference type="InterPro" id="IPR052048">
    <property type="entry name" value="ST_Response_Regulator"/>
</dbReference>
<gene>
    <name evidence="3" type="ORF">SAMN05443144_12050</name>
</gene>
<dbReference type="InterPro" id="IPR011006">
    <property type="entry name" value="CheY-like_superfamily"/>
</dbReference>
<dbReference type="InterPro" id="IPR001789">
    <property type="entry name" value="Sig_transdc_resp-reg_receiver"/>
</dbReference>
<dbReference type="Proteomes" id="UP000184041">
    <property type="component" value="Unassembled WGS sequence"/>
</dbReference>
<dbReference type="STRING" id="1194090.SAMN05443144_12050"/>